<dbReference type="SUPFAM" id="SSF63446">
    <property type="entry name" value="Type I dockerin domain"/>
    <property type="match status" value="1"/>
</dbReference>
<dbReference type="InParanoid" id="Q7NHD1"/>
<feature type="signal peptide" evidence="1">
    <location>
        <begin position="1"/>
        <end position="25"/>
    </location>
</feature>
<dbReference type="PhylomeDB" id="Q7NHD1"/>
<dbReference type="AlphaFoldDB" id="Q7NHD1"/>
<dbReference type="STRING" id="251221.gene:10760106"/>
<dbReference type="GO" id="GO:0000272">
    <property type="term" value="P:polysaccharide catabolic process"/>
    <property type="evidence" value="ECO:0007669"/>
    <property type="project" value="InterPro"/>
</dbReference>
<keyword evidence="3" id="KW-1185">Reference proteome</keyword>
<dbReference type="InterPro" id="IPR002105">
    <property type="entry name" value="Dockerin_1_rpt"/>
</dbReference>
<reference evidence="2 3" key="1">
    <citation type="journal article" date="2003" name="DNA Res.">
        <title>Complete genome structure of Gloeobacter violaceus PCC 7421, a cyanobacterium that lacks thylakoids.</title>
        <authorList>
            <person name="Nakamura Y."/>
            <person name="Kaneko T."/>
            <person name="Sato S."/>
            <person name="Mimuro M."/>
            <person name="Miyashita H."/>
            <person name="Tsuchiya T."/>
            <person name="Sasamoto S."/>
            <person name="Watanabe A."/>
            <person name="Kawashima K."/>
            <person name="Kishida Y."/>
            <person name="Kiyokawa C."/>
            <person name="Kohara M."/>
            <person name="Matsumoto M."/>
            <person name="Matsuno A."/>
            <person name="Nakazaki N."/>
            <person name="Shimpo S."/>
            <person name="Takeuchi C."/>
            <person name="Yamada M."/>
            <person name="Tabata S."/>
        </authorList>
    </citation>
    <scope>NUCLEOTIDE SEQUENCE [LARGE SCALE GENOMIC DNA]</scope>
    <source>
        <strain evidence="3">ATCC 29082 / PCC 7421</strain>
    </source>
</reference>
<protein>
    <submittedName>
        <fullName evidence="2">Gll2606 protein</fullName>
    </submittedName>
</protein>
<dbReference type="CDD" id="cd14256">
    <property type="entry name" value="Dockerin_I"/>
    <property type="match status" value="1"/>
</dbReference>
<evidence type="ECO:0000313" key="3">
    <source>
        <dbReference type="Proteomes" id="UP000000557"/>
    </source>
</evidence>
<dbReference type="HOGENOM" id="CLU_762399_0_0_3"/>
<dbReference type="EMBL" id="BA000045">
    <property type="protein sequence ID" value="BAC90547.1"/>
    <property type="molecule type" value="Genomic_DNA"/>
</dbReference>
<dbReference type="Gene3D" id="2.60.120.260">
    <property type="entry name" value="Galactose-binding domain-like"/>
    <property type="match status" value="1"/>
</dbReference>
<gene>
    <name evidence="2" type="ordered locus">gll2606</name>
</gene>
<evidence type="ECO:0000313" key="2">
    <source>
        <dbReference type="EMBL" id="BAC90547.1"/>
    </source>
</evidence>
<dbReference type="KEGG" id="gvi:gll2606"/>
<dbReference type="SUPFAM" id="SSF49464">
    <property type="entry name" value="Carboxypeptidase regulatory domain-like"/>
    <property type="match status" value="1"/>
</dbReference>
<dbReference type="GO" id="GO:0004553">
    <property type="term" value="F:hydrolase activity, hydrolyzing O-glycosyl compounds"/>
    <property type="evidence" value="ECO:0007669"/>
    <property type="project" value="InterPro"/>
</dbReference>
<dbReference type="eggNOG" id="ENOG5033UJH">
    <property type="taxonomic scope" value="Bacteria"/>
</dbReference>
<keyword evidence="1" id="KW-0732">Signal</keyword>
<dbReference type="Gene3D" id="2.60.40.1120">
    <property type="entry name" value="Carboxypeptidase-like, regulatory domain"/>
    <property type="match status" value="1"/>
</dbReference>
<dbReference type="EnsemblBacteria" id="BAC90547">
    <property type="protein sequence ID" value="BAC90547"/>
    <property type="gene ID" value="BAC90547"/>
</dbReference>
<dbReference type="Pfam" id="PF00404">
    <property type="entry name" value="Dockerin_1"/>
    <property type="match status" value="1"/>
</dbReference>
<dbReference type="OrthoDB" id="9768177at2"/>
<reference evidence="2 3" key="2">
    <citation type="journal article" date="2003" name="DNA Res.">
        <title>Complete genome structure of Gloeobacter violaceus PCC 7421, a cyanobacterium that lacks thylakoids (supplement).</title>
        <authorList>
            <person name="Nakamura Y."/>
            <person name="Kaneko T."/>
            <person name="Sato S."/>
            <person name="Mimuro M."/>
            <person name="Miyashita H."/>
            <person name="Tsuchiya T."/>
            <person name="Sasamoto S."/>
            <person name="Watanabe A."/>
            <person name="Kawashima K."/>
            <person name="Kishida Y."/>
            <person name="Kiyokawa C."/>
            <person name="Kohara M."/>
            <person name="Matsumoto M."/>
            <person name="Matsuno A."/>
            <person name="Nakazaki N."/>
            <person name="Shimpo S."/>
            <person name="Takeuchi C."/>
            <person name="Yamada M."/>
            <person name="Tabata S."/>
        </authorList>
    </citation>
    <scope>NUCLEOTIDE SEQUENCE [LARGE SCALE GENOMIC DNA]</scope>
    <source>
        <strain evidence="3">ATCC 29082 / PCC 7421</strain>
    </source>
</reference>
<dbReference type="Proteomes" id="UP000000557">
    <property type="component" value="Chromosome"/>
</dbReference>
<dbReference type="InterPro" id="IPR008969">
    <property type="entry name" value="CarboxyPept-like_regulatory"/>
</dbReference>
<organism evidence="2 3">
    <name type="scientific">Gloeobacter violaceus (strain ATCC 29082 / PCC 7421)</name>
    <dbReference type="NCBI Taxonomy" id="251221"/>
    <lineage>
        <taxon>Bacteria</taxon>
        <taxon>Bacillati</taxon>
        <taxon>Cyanobacteriota</taxon>
        <taxon>Cyanophyceae</taxon>
        <taxon>Gloeobacterales</taxon>
        <taxon>Gloeobacteraceae</taxon>
        <taxon>Gloeobacter</taxon>
    </lineage>
</organism>
<proteinExistence type="predicted"/>
<evidence type="ECO:0000256" key="1">
    <source>
        <dbReference type="SAM" id="SignalP"/>
    </source>
</evidence>
<accession>Q7NHD1</accession>
<sequence length="361" mass="38519">MAVAVYALLSAIAAVLVVLAVPAVAQSGDANGDGRFDGKDIETIDAYLAGTALLQDEQIRAADGDGDGRITGADREKLAGRLMGMTRGQGPGEIQAESADSGVVVDRATGKPLAGVEVSLPDEGVSVRTDSEGRFKLPKSSAGKILTAKADNYAPSAAAGGKRRGFRLELERLSPRLVVLDDRVHHLGDDKYGYGSANYSEFRLQAQGPRLERAFEIDGEPEDLTLRIGSLIGLDTAHSVAAGQSALSQFAGSRPDGLRIYLNDRPLQKIYLNGDNIAVRLPAALLRRGENRLRLETHPLRLPGAAGDELEDLRRRFGLVNYDDVELAHLLLVDSSASARRIRVRGDVVRTPRAGNDGTNP</sequence>
<dbReference type="Gene3D" id="1.10.1330.10">
    <property type="entry name" value="Dockerin domain"/>
    <property type="match status" value="1"/>
</dbReference>
<feature type="chain" id="PRO_5004291846" evidence="1">
    <location>
        <begin position="26"/>
        <end position="361"/>
    </location>
</feature>
<name>Q7NHD1_GLOVI</name>
<dbReference type="InterPro" id="IPR036439">
    <property type="entry name" value="Dockerin_dom_sf"/>
</dbReference>
<dbReference type="PATRIC" id="fig|251221.4.peg.2646"/>